<feature type="compositionally biased region" description="Basic and acidic residues" evidence="1">
    <location>
        <begin position="123"/>
        <end position="136"/>
    </location>
</feature>
<dbReference type="AlphaFoldDB" id="A0A699IVR0"/>
<organism evidence="2">
    <name type="scientific">Tanacetum cinerariifolium</name>
    <name type="common">Dalmatian daisy</name>
    <name type="synonym">Chrysanthemum cinerariifolium</name>
    <dbReference type="NCBI Taxonomy" id="118510"/>
    <lineage>
        <taxon>Eukaryota</taxon>
        <taxon>Viridiplantae</taxon>
        <taxon>Streptophyta</taxon>
        <taxon>Embryophyta</taxon>
        <taxon>Tracheophyta</taxon>
        <taxon>Spermatophyta</taxon>
        <taxon>Magnoliopsida</taxon>
        <taxon>eudicotyledons</taxon>
        <taxon>Gunneridae</taxon>
        <taxon>Pentapetalae</taxon>
        <taxon>asterids</taxon>
        <taxon>campanulids</taxon>
        <taxon>Asterales</taxon>
        <taxon>Asteraceae</taxon>
        <taxon>Asteroideae</taxon>
        <taxon>Anthemideae</taxon>
        <taxon>Anthemidinae</taxon>
        <taxon>Tanacetum</taxon>
    </lineage>
</organism>
<reference evidence="2" key="1">
    <citation type="journal article" date="2019" name="Sci. Rep.">
        <title>Draft genome of Tanacetum cinerariifolium, the natural source of mosquito coil.</title>
        <authorList>
            <person name="Yamashiro T."/>
            <person name="Shiraishi A."/>
            <person name="Satake H."/>
            <person name="Nakayama K."/>
        </authorList>
    </citation>
    <scope>NUCLEOTIDE SEQUENCE</scope>
</reference>
<proteinExistence type="predicted"/>
<feature type="compositionally biased region" description="Basic and acidic residues" evidence="1">
    <location>
        <begin position="159"/>
        <end position="179"/>
    </location>
</feature>
<gene>
    <name evidence="2" type="ORF">Tci_562171</name>
</gene>
<evidence type="ECO:0000313" key="2">
    <source>
        <dbReference type="EMBL" id="GEZ90198.1"/>
    </source>
</evidence>
<protein>
    <submittedName>
        <fullName evidence="2">Uncharacterized protein</fullName>
    </submittedName>
</protein>
<feature type="region of interest" description="Disordered" evidence="1">
    <location>
        <begin position="244"/>
        <end position="264"/>
    </location>
</feature>
<evidence type="ECO:0000256" key="1">
    <source>
        <dbReference type="SAM" id="MobiDB-lite"/>
    </source>
</evidence>
<comment type="caution">
    <text evidence="2">The sequence shown here is derived from an EMBL/GenBank/DDBJ whole genome shotgun (WGS) entry which is preliminary data.</text>
</comment>
<feature type="compositionally biased region" description="Polar residues" evidence="1">
    <location>
        <begin position="148"/>
        <end position="157"/>
    </location>
</feature>
<sequence>MFIKSRIYLDDEYDTSSSSRNDVDANDADIKPVYDEEPMAKVQLTAEINVPATGQQHTEQPEFNNKGEVDQNAEQCHDTFTAHYLPRERESGFAKPHHMIAPRSSRYSSNDMVHNHYLEKAKKKTQESELLKEVNSRTKFPSKKTTNRNKPVEQTSVAKKPERQILKGHSLKLDTHDNNNEPSSSKLVPKVVPPTNKIATSQQELELLISPMYEEHFNAGNPSVSKSSALFDNLQQHDIQPTANIHPTSVPINPPTTVNAEENM</sequence>
<name>A0A699IVR0_TANCI</name>
<accession>A0A699IVR0</accession>
<dbReference type="EMBL" id="BKCJ010339540">
    <property type="protein sequence ID" value="GEZ90198.1"/>
    <property type="molecule type" value="Genomic_DNA"/>
</dbReference>
<feature type="region of interest" description="Disordered" evidence="1">
    <location>
        <begin position="123"/>
        <end position="191"/>
    </location>
</feature>